<name>A0ACC1MZG1_9PEZI</name>
<reference evidence="1" key="1">
    <citation type="submission" date="2022-10" db="EMBL/GenBank/DDBJ databases">
        <title>Genome Sequence of Xylaria curta.</title>
        <authorList>
            <person name="Buettner E."/>
        </authorList>
    </citation>
    <scope>NUCLEOTIDE SEQUENCE</scope>
    <source>
        <strain evidence="1">Babe10</strain>
    </source>
</reference>
<sequence length="174" mass="20081">MATPGVVVGPNALGPTSRFSRRRAPAPMDKDKGPSLLLFVRGQDDFQAVTNAYQNSQIFNHDYGQNLTVQLRGNREAAELIRDYDLVIDFARILVEHFEIPVPIRDIHDPGNIWLTTRLREIFGDGWSSRYSRRVIFERLAEWSMRWTFTRVSNYPIPSFFPSRIELLRIGSIT</sequence>
<organism evidence="1 2">
    <name type="scientific">Xylaria curta</name>
    <dbReference type="NCBI Taxonomy" id="42375"/>
    <lineage>
        <taxon>Eukaryota</taxon>
        <taxon>Fungi</taxon>
        <taxon>Dikarya</taxon>
        <taxon>Ascomycota</taxon>
        <taxon>Pezizomycotina</taxon>
        <taxon>Sordariomycetes</taxon>
        <taxon>Xylariomycetidae</taxon>
        <taxon>Xylariales</taxon>
        <taxon>Xylariaceae</taxon>
        <taxon>Xylaria</taxon>
    </lineage>
</organism>
<accession>A0ACC1MZG1</accession>
<evidence type="ECO:0000313" key="1">
    <source>
        <dbReference type="EMBL" id="KAJ2971766.1"/>
    </source>
</evidence>
<protein>
    <submittedName>
        <fullName evidence="1">Uncharacterized protein</fullName>
    </submittedName>
</protein>
<dbReference type="EMBL" id="JAPDGR010003303">
    <property type="protein sequence ID" value="KAJ2971766.1"/>
    <property type="molecule type" value="Genomic_DNA"/>
</dbReference>
<evidence type="ECO:0000313" key="2">
    <source>
        <dbReference type="Proteomes" id="UP001143856"/>
    </source>
</evidence>
<comment type="caution">
    <text evidence="1">The sequence shown here is derived from an EMBL/GenBank/DDBJ whole genome shotgun (WGS) entry which is preliminary data.</text>
</comment>
<dbReference type="Proteomes" id="UP001143856">
    <property type="component" value="Unassembled WGS sequence"/>
</dbReference>
<keyword evidence="2" id="KW-1185">Reference proteome</keyword>
<gene>
    <name evidence="1" type="ORF">NUW58_g9324</name>
</gene>
<proteinExistence type="predicted"/>